<keyword evidence="3" id="KW-1185">Reference proteome</keyword>
<evidence type="ECO:0000313" key="2">
    <source>
        <dbReference type="EnsemblMetazoa" id="CJA33945.1"/>
    </source>
</evidence>
<proteinExistence type="predicted"/>
<name>A0A8R1EDG8_CAEJA</name>
<reference evidence="2" key="2">
    <citation type="submission" date="2022-06" db="UniProtKB">
        <authorList>
            <consortium name="EnsemblMetazoa"/>
        </authorList>
    </citation>
    <scope>IDENTIFICATION</scope>
    <source>
        <strain evidence="2">DF5081</strain>
    </source>
</reference>
<keyword evidence="1" id="KW-0732">Signal</keyword>
<dbReference type="Proteomes" id="UP000005237">
    <property type="component" value="Unassembled WGS sequence"/>
</dbReference>
<dbReference type="EnsemblMetazoa" id="CJA33945.1">
    <property type="protein sequence ID" value="CJA33945.1"/>
    <property type="gene ID" value="WBGene00209792"/>
</dbReference>
<evidence type="ECO:0000313" key="3">
    <source>
        <dbReference type="Proteomes" id="UP000005237"/>
    </source>
</evidence>
<evidence type="ECO:0000256" key="1">
    <source>
        <dbReference type="SAM" id="SignalP"/>
    </source>
</evidence>
<reference evidence="3" key="1">
    <citation type="submission" date="2010-08" db="EMBL/GenBank/DDBJ databases">
        <authorList>
            <consortium name="Caenorhabditis japonica Sequencing Consortium"/>
            <person name="Wilson R.K."/>
        </authorList>
    </citation>
    <scope>NUCLEOTIDE SEQUENCE [LARGE SCALE GENOMIC DNA]</scope>
    <source>
        <strain evidence="3">DF5081</strain>
    </source>
</reference>
<organism evidence="2 3">
    <name type="scientific">Caenorhabditis japonica</name>
    <dbReference type="NCBI Taxonomy" id="281687"/>
    <lineage>
        <taxon>Eukaryota</taxon>
        <taxon>Metazoa</taxon>
        <taxon>Ecdysozoa</taxon>
        <taxon>Nematoda</taxon>
        <taxon>Chromadorea</taxon>
        <taxon>Rhabditida</taxon>
        <taxon>Rhabditina</taxon>
        <taxon>Rhabditomorpha</taxon>
        <taxon>Rhabditoidea</taxon>
        <taxon>Rhabditidae</taxon>
        <taxon>Peloderinae</taxon>
        <taxon>Caenorhabditis</taxon>
    </lineage>
</organism>
<sequence length="47" mass="5419">MNCYHFVLLFFFVRAVYGSPVTQEDVATRREGEDINMEATTTLPTFT</sequence>
<protein>
    <submittedName>
        <fullName evidence="2">Uncharacterized protein</fullName>
    </submittedName>
</protein>
<dbReference type="AlphaFoldDB" id="A0A8R1EDG8"/>
<accession>A0A8R1EDG8</accession>
<feature type="signal peptide" evidence="1">
    <location>
        <begin position="1"/>
        <end position="18"/>
    </location>
</feature>
<feature type="chain" id="PRO_5035729623" evidence="1">
    <location>
        <begin position="19"/>
        <end position="47"/>
    </location>
</feature>